<accession>A0A5B7CG83</accession>
<reference evidence="1 2" key="1">
    <citation type="submission" date="2019-05" db="EMBL/GenBank/DDBJ databases">
        <title>Another draft genome of Portunus trituberculatus and its Hox gene families provides insights of decapod evolution.</title>
        <authorList>
            <person name="Jeong J.-H."/>
            <person name="Song I."/>
            <person name="Kim S."/>
            <person name="Choi T."/>
            <person name="Kim D."/>
            <person name="Ryu S."/>
            <person name="Kim W."/>
        </authorList>
    </citation>
    <scope>NUCLEOTIDE SEQUENCE [LARGE SCALE GENOMIC DNA]</scope>
    <source>
        <tissue evidence="1">Muscle</tissue>
    </source>
</reference>
<dbReference type="AlphaFoldDB" id="A0A5B7CG83"/>
<protein>
    <submittedName>
        <fullName evidence="1">Uncharacterized protein</fullName>
    </submittedName>
</protein>
<dbReference type="Proteomes" id="UP000324222">
    <property type="component" value="Unassembled WGS sequence"/>
</dbReference>
<evidence type="ECO:0000313" key="1">
    <source>
        <dbReference type="EMBL" id="MPC08268.1"/>
    </source>
</evidence>
<gene>
    <name evidence="1" type="ORF">E2C01_000849</name>
</gene>
<keyword evidence="2" id="KW-1185">Reference proteome</keyword>
<evidence type="ECO:0000313" key="2">
    <source>
        <dbReference type="Proteomes" id="UP000324222"/>
    </source>
</evidence>
<dbReference type="EMBL" id="VSRR010000023">
    <property type="protein sequence ID" value="MPC08268.1"/>
    <property type="molecule type" value="Genomic_DNA"/>
</dbReference>
<proteinExistence type="predicted"/>
<comment type="caution">
    <text evidence="1">The sequence shown here is derived from an EMBL/GenBank/DDBJ whole genome shotgun (WGS) entry which is preliminary data.</text>
</comment>
<organism evidence="1 2">
    <name type="scientific">Portunus trituberculatus</name>
    <name type="common">Swimming crab</name>
    <name type="synonym">Neptunus trituberculatus</name>
    <dbReference type="NCBI Taxonomy" id="210409"/>
    <lineage>
        <taxon>Eukaryota</taxon>
        <taxon>Metazoa</taxon>
        <taxon>Ecdysozoa</taxon>
        <taxon>Arthropoda</taxon>
        <taxon>Crustacea</taxon>
        <taxon>Multicrustacea</taxon>
        <taxon>Malacostraca</taxon>
        <taxon>Eumalacostraca</taxon>
        <taxon>Eucarida</taxon>
        <taxon>Decapoda</taxon>
        <taxon>Pleocyemata</taxon>
        <taxon>Brachyura</taxon>
        <taxon>Eubrachyura</taxon>
        <taxon>Portunoidea</taxon>
        <taxon>Portunidae</taxon>
        <taxon>Portuninae</taxon>
        <taxon>Portunus</taxon>
    </lineage>
</organism>
<sequence length="129" mass="14322">MLSHYIMMLAQVLFNSAFYIMYTQYLAVTSIFNTIILPGAYSVCGENGPLPRLIATRIHTHARTHMPGAFIPLLIEHPNGLLVQARVKTPLVNYIHIDKVCEAQLQTKINTNCSTDAFGLGDRTSDSVT</sequence>
<name>A0A5B7CG83_PORTR</name>